<evidence type="ECO:0000259" key="3">
    <source>
        <dbReference type="PROSITE" id="PS50158"/>
    </source>
</evidence>
<dbReference type="InterPro" id="IPR036875">
    <property type="entry name" value="Znf_CCHC_sf"/>
</dbReference>
<dbReference type="Proteomes" id="UP000078541">
    <property type="component" value="Unassembled WGS sequence"/>
</dbReference>
<evidence type="ECO:0000313" key="4">
    <source>
        <dbReference type="EMBL" id="KYN35368.1"/>
    </source>
</evidence>
<keyword evidence="1" id="KW-0479">Metal-binding</keyword>
<dbReference type="EMBL" id="KQ981816">
    <property type="protein sequence ID" value="KYN35368.1"/>
    <property type="molecule type" value="Genomic_DNA"/>
</dbReference>
<organism evidence="4 5">
    <name type="scientific">Trachymyrmex septentrionalis</name>
    <dbReference type="NCBI Taxonomy" id="34720"/>
    <lineage>
        <taxon>Eukaryota</taxon>
        <taxon>Metazoa</taxon>
        <taxon>Ecdysozoa</taxon>
        <taxon>Arthropoda</taxon>
        <taxon>Hexapoda</taxon>
        <taxon>Insecta</taxon>
        <taxon>Pterygota</taxon>
        <taxon>Neoptera</taxon>
        <taxon>Endopterygota</taxon>
        <taxon>Hymenoptera</taxon>
        <taxon>Apocrita</taxon>
        <taxon>Aculeata</taxon>
        <taxon>Formicoidea</taxon>
        <taxon>Formicidae</taxon>
        <taxon>Myrmicinae</taxon>
        <taxon>Trachymyrmex</taxon>
    </lineage>
</organism>
<feature type="region of interest" description="Disordered" evidence="2">
    <location>
        <begin position="244"/>
        <end position="275"/>
    </location>
</feature>
<dbReference type="Pfam" id="PF00098">
    <property type="entry name" value="zf-CCHC"/>
    <property type="match status" value="1"/>
</dbReference>
<accession>A0A151JTY2</accession>
<evidence type="ECO:0000256" key="1">
    <source>
        <dbReference type="PROSITE-ProRule" id="PRU00047"/>
    </source>
</evidence>
<name>A0A151JTY2_9HYME</name>
<evidence type="ECO:0000256" key="2">
    <source>
        <dbReference type="SAM" id="MobiDB-lite"/>
    </source>
</evidence>
<gene>
    <name evidence="4" type="ORF">ALC56_10293</name>
</gene>
<dbReference type="InterPro" id="IPR001878">
    <property type="entry name" value="Znf_CCHC"/>
</dbReference>
<proteinExistence type="predicted"/>
<keyword evidence="5" id="KW-1185">Reference proteome</keyword>
<dbReference type="PROSITE" id="PS50158">
    <property type="entry name" value="ZF_CCHC"/>
    <property type="match status" value="1"/>
</dbReference>
<feature type="compositionally biased region" description="Low complexity" evidence="2">
    <location>
        <begin position="253"/>
        <end position="263"/>
    </location>
</feature>
<keyword evidence="1" id="KW-0862">Zinc</keyword>
<feature type="domain" description="CCHC-type" evidence="3">
    <location>
        <begin position="187"/>
        <end position="201"/>
    </location>
</feature>
<dbReference type="STRING" id="34720.A0A151JTY2"/>
<dbReference type="GO" id="GO:0008270">
    <property type="term" value="F:zinc ion binding"/>
    <property type="evidence" value="ECO:0007669"/>
    <property type="project" value="UniProtKB-KW"/>
</dbReference>
<sequence length="275" mass="29977">MIRCDEGGPSYADVMSEVRTGVPLDELGITDTRVRRAQNGGLLVEIPGEDAGTKADSLSEKLNSLFKNREVVRVIRLVRRTEFRLLDLDESVTAEEIRTVVVARGKASPNDVCVGPLRPSRGGQNSSWLQCPETCTDWLLKDGGLRVGWSRVRLIPLAKRKLQCYRCFAVGHTRTNCRSTVDRSSSCFNCGKEGHAAVSCRASPHCPVCAARNLPARYRVGGEGCAPYNSPVRVTVAAGPSYRDARHNEHGESSVPVAESVPPVEEELLMDTSNG</sequence>
<evidence type="ECO:0000313" key="5">
    <source>
        <dbReference type="Proteomes" id="UP000078541"/>
    </source>
</evidence>
<dbReference type="GO" id="GO:0003676">
    <property type="term" value="F:nucleic acid binding"/>
    <property type="evidence" value="ECO:0007669"/>
    <property type="project" value="InterPro"/>
</dbReference>
<dbReference type="Gene3D" id="4.10.60.10">
    <property type="entry name" value="Zinc finger, CCHC-type"/>
    <property type="match status" value="1"/>
</dbReference>
<dbReference type="SUPFAM" id="SSF57756">
    <property type="entry name" value="Retrovirus zinc finger-like domains"/>
    <property type="match status" value="1"/>
</dbReference>
<reference evidence="4 5" key="1">
    <citation type="submission" date="2016-03" db="EMBL/GenBank/DDBJ databases">
        <title>Trachymyrmex septentrionalis WGS genome.</title>
        <authorList>
            <person name="Nygaard S."/>
            <person name="Hu H."/>
            <person name="Boomsma J."/>
            <person name="Zhang G."/>
        </authorList>
    </citation>
    <scope>NUCLEOTIDE SEQUENCE [LARGE SCALE GENOMIC DNA]</scope>
    <source>
        <strain evidence="4">Tsep2-gDNA-1</strain>
        <tissue evidence="4">Whole body</tissue>
    </source>
</reference>
<keyword evidence="1" id="KW-0863">Zinc-finger</keyword>
<dbReference type="SMART" id="SM00343">
    <property type="entry name" value="ZnF_C2HC"/>
    <property type="match status" value="2"/>
</dbReference>
<protein>
    <submittedName>
        <fullName evidence="4">Gag polyprotein</fullName>
    </submittedName>
</protein>
<dbReference type="AlphaFoldDB" id="A0A151JTY2"/>